<dbReference type="EMBL" id="LC617940">
    <property type="protein sequence ID" value="BCT87069.1"/>
    <property type="molecule type" value="Genomic_RNA"/>
</dbReference>
<reference evidence="1" key="1">
    <citation type="submission" date="2021-03" db="EMBL/GenBank/DDBJ databases">
        <title>Virome analysis of genetic resources of grapevine.</title>
        <authorList>
            <person name="Chiaki Y."/>
            <person name="Ito T."/>
        </authorList>
    </citation>
    <scope>NUCLEOTIDE SEQUENCE</scope>
    <source>
        <strain evidence="1">G13</strain>
    </source>
</reference>
<organism evidence="1">
    <name type="scientific">Grapevine leafroll-associated virus 7</name>
    <dbReference type="NCBI Taxonomy" id="217615"/>
    <lineage>
        <taxon>Viruses</taxon>
        <taxon>Riboviria</taxon>
        <taxon>Orthornavirae</taxon>
        <taxon>Kitrinoviricota</taxon>
        <taxon>Alsuviricetes</taxon>
        <taxon>Martellivirales</taxon>
        <taxon>Closteroviridae</taxon>
        <taxon>Velarivirus</taxon>
        <taxon>Velarivirus septemvitis</taxon>
    </lineage>
</organism>
<sequence>MDLETRNDNTMFRERDKCKIFSCIIDKISSALNTLSSTNSSIMSKQQALSDISLSKDILKKLGLFAAPILTQGHTGFLTESCGVPLEFLDEVGRDLLVSVNVEDVIEFCDSILILKPLVSKRTNLELIGESVINDLMNMFGFGDRVSKIRAAFMNLVIRESEIYKHGKVRLVMDEPILKKLIAEIRGSILCNSSKRKELLELLNKRTLIIYSYYNSVFGDVYIVI</sequence>
<proteinExistence type="predicted"/>
<name>A0A811AT77_9CLOS</name>
<evidence type="ECO:0000313" key="1">
    <source>
        <dbReference type="EMBL" id="BCT87069.1"/>
    </source>
</evidence>
<accession>A0A811AT77</accession>
<protein>
    <submittedName>
        <fullName evidence="1">Uncharacterized protein</fullName>
    </submittedName>
</protein>